<name>A0A0E9WQY5_ANGAN</name>
<evidence type="ECO:0000313" key="1">
    <source>
        <dbReference type="EMBL" id="JAH91863.1"/>
    </source>
</evidence>
<dbReference type="AlphaFoldDB" id="A0A0E9WQY5"/>
<dbReference type="EMBL" id="GBXM01016714">
    <property type="protein sequence ID" value="JAH91863.1"/>
    <property type="molecule type" value="Transcribed_RNA"/>
</dbReference>
<protein>
    <submittedName>
        <fullName evidence="1">Uncharacterized protein</fullName>
    </submittedName>
</protein>
<reference evidence="1" key="1">
    <citation type="submission" date="2014-11" db="EMBL/GenBank/DDBJ databases">
        <authorList>
            <person name="Amaro Gonzalez C."/>
        </authorList>
    </citation>
    <scope>NUCLEOTIDE SEQUENCE</scope>
</reference>
<organism evidence="1">
    <name type="scientific">Anguilla anguilla</name>
    <name type="common">European freshwater eel</name>
    <name type="synonym">Muraena anguilla</name>
    <dbReference type="NCBI Taxonomy" id="7936"/>
    <lineage>
        <taxon>Eukaryota</taxon>
        <taxon>Metazoa</taxon>
        <taxon>Chordata</taxon>
        <taxon>Craniata</taxon>
        <taxon>Vertebrata</taxon>
        <taxon>Euteleostomi</taxon>
        <taxon>Actinopterygii</taxon>
        <taxon>Neopterygii</taxon>
        <taxon>Teleostei</taxon>
        <taxon>Anguilliformes</taxon>
        <taxon>Anguillidae</taxon>
        <taxon>Anguilla</taxon>
    </lineage>
</organism>
<sequence>MNYQISTLVLPLANGRKCHRQRCLPILTITTTKDVTLNSKVLQICTFLCDRR</sequence>
<accession>A0A0E9WQY5</accession>
<reference evidence="1" key="2">
    <citation type="journal article" date="2015" name="Fish Shellfish Immunol.">
        <title>Early steps in the European eel (Anguilla anguilla)-Vibrio vulnificus interaction in the gills: Role of the RtxA13 toxin.</title>
        <authorList>
            <person name="Callol A."/>
            <person name="Pajuelo D."/>
            <person name="Ebbesson L."/>
            <person name="Teles M."/>
            <person name="MacKenzie S."/>
            <person name="Amaro C."/>
        </authorList>
    </citation>
    <scope>NUCLEOTIDE SEQUENCE</scope>
</reference>
<proteinExistence type="predicted"/>